<name>A0A7R9GZ53_TIMPO</name>
<dbReference type="AlphaFoldDB" id="A0A7R9GZ53"/>
<dbReference type="GO" id="GO:0016020">
    <property type="term" value="C:membrane"/>
    <property type="evidence" value="ECO:0007669"/>
    <property type="project" value="UniProtKB-SubCell"/>
</dbReference>
<comment type="subcellular location">
    <subcellularLocation>
        <location evidence="1">Membrane</location>
        <topology evidence="1">Single-pass type I membrane protein</topology>
    </subcellularLocation>
</comment>
<keyword evidence="7" id="KW-0325">Glycoprotein</keyword>
<evidence type="ECO:0000256" key="6">
    <source>
        <dbReference type="ARBA" id="ARBA00023136"/>
    </source>
</evidence>
<reference evidence="9" key="1">
    <citation type="submission" date="2020-11" db="EMBL/GenBank/DDBJ databases">
        <authorList>
            <person name="Tran Van P."/>
        </authorList>
    </citation>
    <scope>NUCLEOTIDE SEQUENCE</scope>
</reference>
<proteinExistence type="inferred from homology"/>
<dbReference type="PANTHER" id="PTHR28607:SF4">
    <property type="entry name" value="TRANSMEMBRANE PROTEIN"/>
    <property type="match status" value="1"/>
</dbReference>
<organism evidence="9">
    <name type="scientific">Timema poppense</name>
    <name type="common">Walking stick</name>
    <dbReference type="NCBI Taxonomy" id="170557"/>
    <lineage>
        <taxon>Eukaryota</taxon>
        <taxon>Metazoa</taxon>
        <taxon>Ecdysozoa</taxon>
        <taxon>Arthropoda</taxon>
        <taxon>Hexapoda</taxon>
        <taxon>Insecta</taxon>
        <taxon>Pterygota</taxon>
        <taxon>Neoptera</taxon>
        <taxon>Polyneoptera</taxon>
        <taxon>Phasmatodea</taxon>
        <taxon>Timematodea</taxon>
        <taxon>Timematoidea</taxon>
        <taxon>Timematidae</taxon>
        <taxon>Timema</taxon>
    </lineage>
</organism>
<keyword evidence="4" id="KW-0732">Signal</keyword>
<keyword evidence="6" id="KW-0472">Membrane</keyword>
<evidence type="ECO:0000313" key="9">
    <source>
        <dbReference type="EMBL" id="CAD7400049.1"/>
    </source>
</evidence>
<evidence type="ECO:0000256" key="4">
    <source>
        <dbReference type="ARBA" id="ARBA00022729"/>
    </source>
</evidence>
<sequence>MQNVFEGNKLFCKWVKITKQGVQEKAYGIQIESGELIWDENCIRERRRKYSEKLLRRKKTTVRKYGILASREDMEMTPLGAEEDDDDTTLFDVNNHSRQ</sequence>
<comment type="similarity">
    <text evidence="2">Belongs to the FAM174 family.</text>
</comment>
<protein>
    <submittedName>
        <fullName evidence="9">Uncharacterized protein</fullName>
    </submittedName>
</protein>
<evidence type="ECO:0000256" key="2">
    <source>
        <dbReference type="ARBA" id="ARBA00006986"/>
    </source>
</evidence>
<dbReference type="EMBL" id="OD000966">
    <property type="protein sequence ID" value="CAD7400049.1"/>
    <property type="molecule type" value="Genomic_DNA"/>
</dbReference>
<dbReference type="Pfam" id="PF06679">
    <property type="entry name" value="DUF1180"/>
    <property type="match status" value="1"/>
</dbReference>
<accession>A0A7R9GZ53</accession>
<evidence type="ECO:0000256" key="8">
    <source>
        <dbReference type="SAM" id="MobiDB-lite"/>
    </source>
</evidence>
<keyword evidence="5" id="KW-1133">Transmembrane helix</keyword>
<keyword evidence="3" id="KW-0812">Transmembrane</keyword>
<feature type="region of interest" description="Disordered" evidence="8">
    <location>
        <begin position="76"/>
        <end position="99"/>
    </location>
</feature>
<evidence type="ECO:0000256" key="3">
    <source>
        <dbReference type="ARBA" id="ARBA00022692"/>
    </source>
</evidence>
<evidence type="ECO:0000256" key="1">
    <source>
        <dbReference type="ARBA" id="ARBA00004479"/>
    </source>
</evidence>
<dbReference type="InterPro" id="IPR009565">
    <property type="entry name" value="FAM174-like"/>
</dbReference>
<gene>
    <name evidence="9" type="ORF">TPSB3V08_LOCUS2440</name>
</gene>
<evidence type="ECO:0000256" key="7">
    <source>
        <dbReference type="ARBA" id="ARBA00023180"/>
    </source>
</evidence>
<evidence type="ECO:0000256" key="5">
    <source>
        <dbReference type="ARBA" id="ARBA00022989"/>
    </source>
</evidence>
<dbReference type="PANTHER" id="PTHR28607">
    <property type="entry name" value="EXPRESSED PROTEIN"/>
    <property type="match status" value="1"/>
</dbReference>